<gene>
    <name evidence="1" type="ORF">VB854_16580</name>
</gene>
<sequence>MSKLTLVIGNKNYSSWSLRVWLTLKQNGDLLFGQFSIADAMFAPVVSRFVTYDVKLGEVEQAYADAIWALPNIHEWVEAAALESEHLYRLPQ</sequence>
<dbReference type="EMBL" id="JAYGHT010000084">
    <property type="protein sequence ID" value="MEA5520564.1"/>
    <property type="molecule type" value="Genomic_DNA"/>
</dbReference>
<keyword evidence="2" id="KW-1185">Reference proteome</keyword>
<dbReference type="RefSeq" id="WP_323274863.1">
    <property type="nucleotide sequence ID" value="NZ_JAYGHT010000084.1"/>
</dbReference>
<dbReference type="InterPro" id="IPR036282">
    <property type="entry name" value="Glutathione-S-Trfase_C_sf"/>
</dbReference>
<evidence type="ECO:0000313" key="1">
    <source>
        <dbReference type="EMBL" id="MEA5520564.1"/>
    </source>
</evidence>
<dbReference type="Pfam" id="PF13410">
    <property type="entry name" value="GST_C_2"/>
    <property type="match status" value="1"/>
</dbReference>
<comment type="caution">
    <text evidence="1">The sequence shown here is derived from an EMBL/GenBank/DDBJ whole genome shotgun (WGS) entry which is preliminary data.</text>
</comment>
<evidence type="ECO:0000313" key="2">
    <source>
        <dbReference type="Proteomes" id="UP001301728"/>
    </source>
</evidence>
<proteinExistence type="predicted"/>
<dbReference type="Gene3D" id="1.20.1050.10">
    <property type="match status" value="1"/>
</dbReference>
<protein>
    <submittedName>
        <fullName evidence="1">Glutathione S-transferase C-terminal domain-containing protein</fullName>
    </submittedName>
</protein>
<dbReference type="SUPFAM" id="SSF47616">
    <property type="entry name" value="GST C-terminal domain-like"/>
    <property type="match status" value="1"/>
</dbReference>
<dbReference type="Proteomes" id="UP001301728">
    <property type="component" value="Unassembled WGS sequence"/>
</dbReference>
<accession>A0ABU5U0F6</accession>
<reference evidence="1 2" key="1">
    <citation type="submission" date="2023-12" db="EMBL/GenBank/DDBJ databases">
        <title>Baltic Sea Cyanobacteria.</title>
        <authorList>
            <person name="Delbaje E."/>
            <person name="Fewer D.P."/>
            <person name="Shishido T.K."/>
        </authorList>
    </citation>
    <scope>NUCLEOTIDE SEQUENCE [LARGE SCALE GENOMIC DNA]</scope>
    <source>
        <strain evidence="1 2">CCNP 1315</strain>
    </source>
</reference>
<name>A0ABU5U0F6_9CYAN</name>
<organism evidence="1 2">
    <name type="scientific">Limnoraphis robusta CCNP1315</name>
    <dbReference type="NCBI Taxonomy" id="3110306"/>
    <lineage>
        <taxon>Bacteria</taxon>
        <taxon>Bacillati</taxon>
        <taxon>Cyanobacteriota</taxon>
        <taxon>Cyanophyceae</taxon>
        <taxon>Oscillatoriophycideae</taxon>
        <taxon>Oscillatoriales</taxon>
        <taxon>Sirenicapillariaceae</taxon>
        <taxon>Limnoraphis</taxon>
    </lineage>
</organism>